<evidence type="ECO:0000313" key="2">
    <source>
        <dbReference type="EMBL" id="KAF6527598.1"/>
    </source>
</evidence>
<dbReference type="AlphaFoldDB" id="A0A8H6LPP0"/>
<proteinExistence type="predicted"/>
<accession>A0A8H6LPP0</accession>
<sequence>MGQNTNYNEPQQRPVAVNFADTEEQDTYAWYQNDDYYQDDGINTGPDGGINITVSPTSNFFYPGRSEVLLERLGLDSGNCFWVSGFRRDEAEGFFNARCVAVGGLICVCSIGFLGSRRNEIAVSGAHRDVTEGIFSSMLVASRADDMRVKAPGASNLSGRARHASPSDPTAVAGLRAENPHGLMAMDEMYRAVHISIPGTSQSSRP</sequence>
<protein>
    <submittedName>
        <fullName evidence="2">Uncharacterized protein</fullName>
    </submittedName>
</protein>
<evidence type="ECO:0000313" key="3">
    <source>
        <dbReference type="Proteomes" id="UP000593570"/>
    </source>
</evidence>
<dbReference type="EMBL" id="JACDXP010000002">
    <property type="protein sequence ID" value="KAF6527598.1"/>
    <property type="molecule type" value="Genomic_DNA"/>
</dbReference>
<name>A0A8H6LPP0_FUSOX</name>
<reference evidence="2 3" key="1">
    <citation type="journal article" date="2020" name="bioRxiv">
        <title>A chromosome-scale genome assembly for the Fusarium oxysporum strain Fo5176 to establish a model Arabidopsis-fungal pathosystem.</title>
        <authorList>
            <person name="Fokkens L."/>
            <person name="Guo L."/>
            <person name="Dora S."/>
            <person name="Wang B."/>
            <person name="Ye K."/>
            <person name="Sanchez-Rodriguez C."/>
            <person name="Croll D."/>
        </authorList>
    </citation>
    <scope>NUCLEOTIDE SEQUENCE [LARGE SCALE GENOMIC DNA]</scope>
    <source>
        <strain evidence="2 3">Fo5176</strain>
    </source>
</reference>
<gene>
    <name evidence="2" type="ORF">HZS61_007900</name>
</gene>
<evidence type="ECO:0000256" key="1">
    <source>
        <dbReference type="SAM" id="MobiDB-lite"/>
    </source>
</evidence>
<feature type="region of interest" description="Disordered" evidence="1">
    <location>
        <begin position="152"/>
        <end position="171"/>
    </location>
</feature>
<dbReference type="Proteomes" id="UP000593570">
    <property type="component" value="Unassembled WGS sequence"/>
</dbReference>
<comment type="caution">
    <text evidence="2">The sequence shown here is derived from an EMBL/GenBank/DDBJ whole genome shotgun (WGS) entry which is preliminary data.</text>
</comment>
<organism evidence="2 3">
    <name type="scientific">Fusarium oxysporum f. sp. conglutinans</name>
    <dbReference type="NCBI Taxonomy" id="100902"/>
    <lineage>
        <taxon>Eukaryota</taxon>
        <taxon>Fungi</taxon>
        <taxon>Dikarya</taxon>
        <taxon>Ascomycota</taxon>
        <taxon>Pezizomycotina</taxon>
        <taxon>Sordariomycetes</taxon>
        <taxon>Hypocreomycetidae</taxon>
        <taxon>Hypocreales</taxon>
        <taxon>Nectriaceae</taxon>
        <taxon>Fusarium</taxon>
        <taxon>Fusarium oxysporum species complex</taxon>
    </lineage>
</organism>